<accession>A0A286G574</accession>
<keyword evidence="1" id="KW-0472">Membrane</keyword>
<dbReference type="InterPro" id="IPR010331">
    <property type="entry name" value="ExoD"/>
</dbReference>
<keyword evidence="1" id="KW-1133">Transmembrane helix</keyword>
<protein>
    <submittedName>
        <fullName evidence="2">Uncharacterized conserved protein</fullName>
    </submittedName>
</protein>
<organism evidence="2 3">
    <name type="scientific">Caenispirillum bisanense</name>
    <dbReference type="NCBI Taxonomy" id="414052"/>
    <lineage>
        <taxon>Bacteria</taxon>
        <taxon>Pseudomonadati</taxon>
        <taxon>Pseudomonadota</taxon>
        <taxon>Alphaproteobacteria</taxon>
        <taxon>Rhodospirillales</taxon>
        <taxon>Novispirillaceae</taxon>
        <taxon>Caenispirillum</taxon>
    </lineage>
</organism>
<dbReference type="PIRSF" id="PIRSF033239">
    <property type="entry name" value="ExoD"/>
    <property type="match status" value="1"/>
</dbReference>
<dbReference type="AlphaFoldDB" id="A0A286G574"/>
<evidence type="ECO:0000313" key="2">
    <source>
        <dbReference type="EMBL" id="SOD90697.1"/>
    </source>
</evidence>
<dbReference type="PANTHER" id="PTHR41795">
    <property type="entry name" value="EXOPOLYSACCHARIDE SYNTHESIS PROTEIN"/>
    <property type="match status" value="1"/>
</dbReference>
<dbReference type="Proteomes" id="UP000219621">
    <property type="component" value="Unassembled WGS sequence"/>
</dbReference>
<gene>
    <name evidence="2" type="ORF">SAMN05421508_101629</name>
</gene>
<keyword evidence="3" id="KW-1185">Reference proteome</keyword>
<feature type="transmembrane region" description="Helical" evidence="1">
    <location>
        <begin position="180"/>
        <end position="205"/>
    </location>
</feature>
<dbReference type="PANTHER" id="PTHR41795:SF1">
    <property type="entry name" value="EXOPOLYSACCHARIDE SYNTHESIS PROTEIN"/>
    <property type="match status" value="1"/>
</dbReference>
<sequence>MSTPPPHAPQTPAVGDGDSASAVLHRLAETWPEERVALNGLIDALGDRAYGLLILVLAVPNIVPNPVPGLSGVMGVPLALVCLQMAAGRASPWLPRMIGRRSVSRDGFRRVMAKALPRVRWFERALRPRLPALTTPAMERLLGAVCAGLAVLLALPIPFGNTPTAIALTILALGLVERDGVFVAAGLAAAAVGAGIAGMLGWGAVEAWQAAARELL</sequence>
<dbReference type="Pfam" id="PF06055">
    <property type="entry name" value="ExoD"/>
    <property type="match status" value="1"/>
</dbReference>
<keyword evidence="1" id="KW-0812">Transmembrane</keyword>
<evidence type="ECO:0000256" key="1">
    <source>
        <dbReference type="SAM" id="Phobius"/>
    </source>
</evidence>
<dbReference type="EMBL" id="OCNJ01000001">
    <property type="protein sequence ID" value="SOD90697.1"/>
    <property type="molecule type" value="Genomic_DNA"/>
</dbReference>
<dbReference type="OrthoDB" id="8446803at2"/>
<reference evidence="2 3" key="1">
    <citation type="submission" date="2017-09" db="EMBL/GenBank/DDBJ databases">
        <authorList>
            <person name="Ehlers B."/>
            <person name="Leendertz F.H."/>
        </authorList>
    </citation>
    <scope>NUCLEOTIDE SEQUENCE [LARGE SCALE GENOMIC DNA]</scope>
    <source>
        <strain evidence="2 3">USBA 140</strain>
    </source>
</reference>
<evidence type="ECO:0000313" key="3">
    <source>
        <dbReference type="Proteomes" id="UP000219621"/>
    </source>
</evidence>
<dbReference type="RefSeq" id="WP_097277499.1">
    <property type="nucleotide sequence ID" value="NZ_OCNJ01000001.1"/>
</dbReference>
<name>A0A286G574_9PROT</name>
<proteinExistence type="predicted"/>